<evidence type="ECO:0000256" key="7">
    <source>
        <dbReference type="ARBA" id="ARBA00022917"/>
    </source>
</evidence>
<organism evidence="10 11">
    <name type="scientific">Fonsecaea multimorphosa CBS 102226</name>
    <dbReference type="NCBI Taxonomy" id="1442371"/>
    <lineage>
        <taxon>Eukaryota</taxon>
        <taxon>Fungi</taxon>
        <taxon>Dikarya</taxon>
        <taxon>Ascomycota</taxon>
        <taxon>Pezizomycotina</taxon>
        <taxon>Eurotiomycetes</taxon>
        <taxon>Chaetothyriomycetidae</taxon>
        <taxon>Chaetothyriales</taxon>
        <taxon>Herpotrichiellaceae</taxon>
        <taxon>Fonsecaea</taxon>
    </lineage>
</organism>
<dbReference type="InterPro" id="IPR011387">
    <property type="entry name" value="TIF2A"/>
</dbReference>
<dbReference type="GO" id="GO:0043022">
    <property type="term" value="F:ribosome binding"/>
    <property type="evidence" value="ECO:0007669"/>
    <property type="project" value="TreeGrafter"/>
</dbReference>
<dbReference type="GO" id="GO:0022627">
    <property type="term" value="C:cytosolic small ribosomal subunit"/>
    <property type="evidence" value="ECO:0007669"/>
    <property type="project" value="TreeGrafter"/>
</dbReference>
<feature type="compositionally biased region" description="Basic residues" evidence="8">
    <location>
        <begin position="559"/>
        <end position="569"/>
    </location>
</feature>
<dbReference type="InterPro" id="IPR013979">
    <property type="entry name" value="TIF_beta_prop-like"/>
</dbReference>
<dbReference type="RefSeq" id="XP_016637077.1">
    <property type="nucleotide sequence ID" value="XM_016771938.1"/>
</dbReference>
<evidence type="ECO:0000256" key="2">
    <source>
        <dbReference type="ARBA" id="ARBA00013819"/>
    </source>
</evidence>
<dbReference type="PANTHER" id="PTHR13227:SF0">
    <property type="entry name" value="EUKARYOTIC TRANSLATION INITIATION FACTOR 2A"/>
    <property type="match status" value="1"/>
</dbReference>
<dbReference type="VEuPathDB" id="FungiDB:Z520_01420"/>
<dbReference type="AlphaFoldDB" id="A0A0D2KHP8"/>
<feature type="domain" description="Translation initiation factor beta propellor-like" evidence="9">
    <location>
        <begin position="217"/>
        <end position="272"/>
    </location>
</feature>
<dbReference type="SUPFAM" id="SSF82171">
    <property type="entry name" value="DPP6 N-terminal domain-like"/>
    <property type="match status" value="1"/>
</dbReference>
<dbReference type="Pfam" id="PF08662">
    <property type="entry name" value="eIF2A"/>
    <property type="match status" value="2"/>
</dbReference>
<dbReference type="GO" id="GO:0000049">
    <property type="term" value="F:tRNA binding"/>
    <property type="evidence" value="ECO:0007669"/>
    <property type="project" value="TreeGrafter"/>
</dbReference>
<feature type="compositionally biased region" description="Gly residues" evidence="8">
    <location>
        <begin position="537"/>
        <end position="550"/>
    </location>
</feature>
<dbReference type="PANTHER" id="PTHR13227">
    <property type="entry name" value="EUKARYOTIC TRANSLATION INITIATION FACTOR 2A"/>
    <property type="match status" value="1"/>
</dbReference>
<dbReference type="OrthoDB" id="2194683at2759"/>
<accession>A0A0D2KHP8</accession>
<dbReference type="STRING" id="1442371.A0A0D2KHP8"/>
<dbReference type="PIRSF" id="PIRSF017222">
    <property type="entry name" value="eIF2A"/>
    <property type="match status" value="1"/>
</dbReference>
<sequence length="776" mass="84009">MALTQFAFRTLKGIGVVNGAPNYEPLSGFERPQGNLRCCSYSPCGRYFAWAYPEKVNIIDSDTGVIISSLPAENVFELGFSPKGTYIITWQRPAKDENGDAVKNLKVWLVIDEKALAEGVDKEPVARFVQKSQTGWNLQYTHDEAFCARVVTNEVQIYESHDLKTVWNKIRVEGVTDFAVSPGQSHTIAVFVPERKGQPAAVRVYNVPNFTTPVSQKNFFKGDKVQLKWNENGSSLIVLAQTEVDKTGKSYYGETTLYLLSANGGFDSRIDLGGFLPEFLPDVQVLSSASDKEGPIHDVAWSPQSNSFAVVYGYMPAKTVIFNSRAQPVHTFPLGPRNTVLFSPHGRFVLVAGFGNLAGQMDIYDLEKDFAKICTIEASNASVCEWSPDGIHILTATTSPRLRVDNGIRIWHAGGSLMYNEDMNELYHVCWRPQPAEAYPLGANPLADIPTAHSSAMEYMAARKTPSKPAGAYRPPGARGQVTPLAFKREDEGGAAFVREGISSFSSNINGFGKPRQRVVPGAEPAEEKTPLPPGAAPGGGVSLTGTGEGADGEPLSKAAKKNAKKREAKKAAAAAAAREQQQGGGPASNLAPEQRQQGGRGKSPSRSPDGRGHQRSRSRNYVPAPGLEPPSGPKKERSRSNSRRQRGDTNSSTYDRFANGTPKGPAPGAAPNANQQNKTPRTNAPTSINTTIPMPTPPPVPQASQIPPELEVTSPMTPGGNPQDKKIRGLLKKIRAIEDLKMRFAGGEKLEDTQMRKIQSEEGVRKELAALGFSA</sequence>
<gene>
    <name evidence="10" type="ORF">Z520_01420</name>
</gene>
<evidence type="ECO:0000313" key="10">
    <source>
        <dbReference type="EMBL" id="KIY02955.1"/>
    </source>
</evidence>
<dbReference type="GeneID" id="27707166"/>
<evidence type="ECO:0000256" key="6">
    <source>
        <dbReference type="ARBA" id="ARBA00022845"/>
    </source>
</evidence>
<evidence type="ECO:0000256" key="3">
    <source>
        <dbReference type="ARBA" id="ARBA00022540"/>
    </source>
</evidence>
<evidence type="ECO:0000313" key="11">
    <source>
        <dbReference type="Proteomes" id="UP000053411"/>
    </source>
</evidence>
<dbReference type="InterPro" id="IPR015943">
    <property type="entry name" value="WD40/YVTN_repeat-like_dom_sf"/>
</dbReference>
<dbReference type="Gene3D" id="2.130.10.10">
    <property type="entry name" value="YVTN repeat-like/Quinoprotein amine dehydrogenase"/>
    <property type="match status" value="2"/>
</dbReference>
<dbReference type="EMBL" id="KN848063">
    <property type="protein sequence ID" value="KIY02955.1"/>
    <property type="molecule type" value="Genomic_DNA"/>
</dbReference>
<comment type="similarity">
    <text evidence="1">Belongs to the WD repeat EIF2A family.</text>
</comment>
<keyword evidence="11" id="KW-1185">Reference proteome</keyword>
<dbReference type="FunFam" id="2.130.10.10:FF:000596">
    <property type="entry name" value="Eukaryotic translation initiation factor 2A"/>
    <property type="match status" value="1"/>
</dbReference>
<feature type="region of interest" description="Disordered" evidence="8">
    <location>
        <begin position="506"/>
        <end position="726"/>
    </location>
</feature>
<feature type="domain" description="Translation initiation factor beta propellor-like" evidence="9">
    <location>
        <begin position="290"/>
        <end position="429"/>
    </location>
</feature>
<protein>
    <recommendedName>
        <fullName evidence="2">Eukaryotic translation initiation factor 2A</fullName>
    </recommendedName>
</protein>
<evidence type="ECO:0000256" key="8">
    <source>
        <dbReference type="SAM" id="MobiDB-lite"/>
    </source>
</evidence>
<feature type="compositionally biased region" description="Low complexity" evidence="8">
    <location>
        <begin position="659"/>
        <end position="679"/>
    </location>
</feature>
<dbReference type="GO" id="GO:0003743">
    <property type="term" value="F:translation initiation factor activity"/>
    <property type="evidence" value="ECO:0007669"/>
    <property type="project" value="UniProtKB-KW"/>
</dbReference>
<evidence type="ECO:0000256" key="4">
    <source>
        <dbReference type="ARBA" id="ARBA00022574"/>
    </source>
</evidence>
<evidence type="ECO:0000256" key="5">
    <source>
        <dbReference type="ARBA" id="ARBA00022737"/>
    </source>
</evidence>
<name>A0A0D2KHP8_9EURO</name>
<reference evidence="10 11" key="1">
    <citation type="submission" date="2015-01" db="EMBL/GenBank/DDBJ databases">
        <title>The Genome Sequence of Fonsecaea multimorphosa CBS 102226.</title>
        <authorList>
            <consortium name="The Broad Institute Genomics Platform"/>
            <person name="Cuomo C."/>
            <person name="de Hoog S."/>
            <person name="Gorbushina A."/>
            <person name="Stielow B."/>
            <person name="Teixiera M."/>
            <person name="Abouelleil A."/>
            <person name="Chapman S.B."/>
            <person name="Priest M."/>
            <person name="Young S.K."/>
            <person name="Wortman J."/>
            <person name="Nusbaum C."/>
            <person name="Birren B."/>
        </authorList>
    </citation>
    <scope>NUCLEOTIDE SEQUENCE [LARGE SCALE GENOMIC DNA]</scope>
    <source>
        <strain evidence="10 11">CBS 102226</strain>
    </source>
</reference>
<dbReference type="GO" id="GO:0006417">
    <property type="term" value="P:regulation of translation"/>
    <property type="evidence" value="ECO:0007669"/>
    <property type="project" value="UniProtKB-KW"/>
</dbReference>
<evidence type="ECO:0000256" key="1">
    <source>
        <dbReference type="ARBA" id="ARBA00009573"/>
    </source>
</evidence>
<evidence type="ECO:0000259" key="9">
    <source>
        <dbReference type="Pfam" id="PF08662"/>
    </source>
</evidence>
<keyword evidence="3" id="KW-0396">Initiation factor</keyword>
<dbReference type="GO" id="GO:0003729">
    <property type="term" value="F:mRNA binding"/>
    <property type="evidence" value="ECO:0007669"/>
    <property type="project" value="TreeGrafter"/>
</dbReference>
<dbReference type="Proteomes" id="UP000053411">
    <property type="component" value="Unassembled WGS sequence"/>
</dbReference>
<keyword evidence="4" id="KW-0853">WD repeat</keyword>
<keyword evidence="6" id="KW-0810">Translation regulation</keyword>
<keyword evidence="5" id="KW-0677">Repeat</keyword>
<keyword evidence="7" id="KW-0648">Protein biosynthesis</keyword>
<proteinExistence type="inferred from homology"/>